<dbReference type="AlphaFoldDB" id="A0A9N7Z2V6"/>
<dbReference type="Proteomes" id="UP001153269">
    <property type="component" value="Unassembled WGS sequence"/>
</dbReference>
<comment type="caution">
    <text evidence="1">The sequence shown here is derived from an EMBL/GenBank/DDBJ whole genome shotgun (WGS) entry which is preliminary data.</text>
</comment>
<name>A0A9N7Z2V6_PLEPL</name>
<protein>
    <submittedName>
        <fullName evidence="1">Uncharacterized protein</fullName>
    </submittedName>
</protein>
<evidence type="ECO:0000313" key="2">
    <source>
        <dbReference type="Proteomes" id="UP001153269"/>
    </source>
</evidence>
<reference evidence="1" key="1">
    <citation type="submission" date="2020-03" db="EMBL/GenBank/DDBJ databases">
        <authorList>
            <person name="Weist P."/>
        </authorList>
    </citation>
    <scope>NUCLEOTIDE SEQUENCE</scope>
</reference>
<dbReference type="EMBL" id="CADEAL010004179">
    <property type="protein sequence ID" value="CAB1453613.1"/>
    <property type="molecule type" value="Genomic_DNA"/>
</dbReference>
<evidence type="ECO:0000313" key="1">
    <source>
        <dbReference type="EMBL" id="CAB1453613.1"/>
    </source>
</evidence>
<sequence>MDTRNLLEVILYGSGSVLASHKAADTGPAARLMPFYSPAQLSLRNGQSCGISSMLALVVPPSVELSALFLTSGIRWRSGSHAGLPDQCRPEAELKLSLA</sequence>
<keyword evidence="2" id="KW-1185">Reference proteome</keyword>
<organism evidence="1 2">
    <name type="scientific">Pleuronectes platessa</name>
    <name type="common">European plaice</name>
    <dbReference type="NCBI Taxonomy" id="8262"/>
    <lineage>
        <taxon>Eukaryota</taxon>
        <taxon>Metazoa</taxon>
        <taxon>Chordata</taxon>
        <taxon>Craniata</taxon>
        <taxon>Vertebrata</taxon>
        <taxon>Euteleostomi</taxon>
        <taxon>Actinopterygii</taxon>
        <taxon>Neopterygii</taxon>
        <taxon>Teleostei</taxon>
        <taxon>Neoteleostei</taxon>
        <taxon>Acanthomorphata</taxon>
        <taxon>Carangaria</taxon>
        <taxon>Pleuronectiformes</taxon>
        <taxon>Pleuronectoidei</taxon>
        <taxon>Pleuronectidae</taxon>
        <taxon>Pleuronectes</taxon>
    </lineage>
</organism>
<accession>A0A9N7Z2V6</accession>
<proteinExistence type="predicted"/>
<gene>
    <name evidence="1" type="ORF">PLEPLA_LOCUS41369</name>
</gene>